<keyword evidence="2" id="KW-1185">Reference proteome</keyword>
<reference evidence="1 2" key="1">
    <citation type="submission" date="2023-07" db="EMBL/GenBank/DDBJ databases">
        <title>Sorghum-associated microbial communities from plants grown in Nebraska, USA.</title>
        <authorList>
            <person name="Schachtman D."/>
        </authorList>
    </citation>
    <scope>NUCLEOTIDE SEQUENCE [LARGE SCALE GENOMIC DNA]</scope>
    <source>
        <strain evidence="1 2">DS1039</strain>
    </source>
</reference>
<dbReference type="EMBL" id="JAVDQN010000002">
    <property type="protein sequence ID" value="MDR6376226.1"/>
    <property type="molecule type" value="Genomic_DNA"/>
</dbReference>
<dbReference type="Proteomes" id="UP001185254">
    <property type="component" value="Unassembled WGS sequence"/>
</dbReference>
<evidence type="ECO:0000313" key="2">
    <source>
        <dbReference type="Proteomes" id="UP001185254"/>
    </source>
</evidence>
<name>A0ABU1KZ39_9BURK</name>
<evidence type="ECO:0008006" key="3">
    <source>
        <dbReference type="Google" id="ProtNLM"/>
    </source>
</evidence>
<gene>
    <name evidence="1" type="ORF">J2776_002926</name>
</gene>
<accession>A0ABU1KZ39</accession>
<comment type="caution">
    <text evidence="1">The sequence shown here is derived from an EMBL/GenBank/DDBJ whole genome shotgun (WGS) entry which is preliminary data.</text>
</comment>
<evidence type="ECO:0000313" key="1">
    <source>
        <dbReference type="EMBL" id="MDR6376226.1"/>
    </source>
</evidence>
<proteinExistence type="predicted"/>
<protein>
    <recommendedName>
        <fullName evidence="3">Apea-like HEPN domain-containing protein</fullName>
    </recommendedName>
</protein>
<organism evidence="1 2">
    <name type="scientific">Paraburkholderia caledonica</name>
    <dbReference type="NCBI Taxonomy" id="134536"/>
    <lineage>
        <taxon>Bacteria</taxon>
        <taxon>Pseudomonadati</taxon>
        <taxon>Pseudomonadota</taxon>
        <taxon>Betaproteobacteria</taxon>
        <taxon>Burkholderiales</taxon>
        <taxon>Burkholderiaceae</taxon>
        <taxon>Paraburkholderia</taxon>
    </lineage>
</organism>
<sequence length="345" mass="38960">MHQFMLAVVGLRWRNFTPDFVMDYKKFSKLSGVELKLLAALGVLTQRKLAFKINNHPNFDISHYDRHNMETYFFADEHPFPWDVSFIINVDKEGESIIADDELEDYKTEAAIDDDVEDGEEILSEFLTAKGEIPSSLDRIDGFELHGIEQPLVDNTGKTITFVGGYKAGYSGIDPEGWSVYAFCEVLGIDAFAAEDNMHLGILAEGLAMMLRKDYKLASFMFYCALESFINYRLNSKSDEQRLAEKLKRLVAVTFPGSDLARHPIYTSTIKEFDKLTGLRNSIAHGTKALSVSRQETTARLILVLTLIACVETAIPDFSGLALALNKHDLTHTSTRFWSSWKEVD</sequence>
<dbReference type="RefSeq" id="WP_310066632.1">
    <property type="nucleotide sequence ID" value="NZ_JAVDQN010000002.1"/>
</dbReference>